<dbReference type="InterPro" id="IPR001138">
    <property type="entry name" value="Zn2Cys6_DnaBD"/>
</dbReference>
<dbReference type="GO" id="GO:0000981">
    <property type="term" value="F:DNA-binding transcription factor activity, RNA polymerase II-specific"/>
    <property type="evidence" value="ECO:0007669"/>
    <property type="project" value="InterPro"/>
</dbReference>
<dbReference type="PANTHER" id="PTHR31668">
    <property type="entry name" value="GLUCOSE TRANSPORT TRANSCRIPTION REGULATOR RGT1-RELATED-RELATED"/>
    <property type="match status" value="1"/>
</dbReference>
<dbReference type="SMART" id="SM00066">
    <property type="entry name" value="GAL4"/>
    <property type="match status" value="1"/>
</dbReference>
<dbReference type="GeneID" id="75829216"/>
<reference evidence="4" key="1">
    <citation type="journal article" date="2021" name="J Fungi (Basel)">
        <title>Genomic and Metabolomic Analyses of the Marine Fungus Emericellopsis cladophorae: Insights into Saltwater Adaptability Mechanisms and Its Biosynthetic Potential.</title>
        <authorList>
            <person name="Goncalves M.F.M."/>
            <person name="Hilario S."/>
            <person name="Van de Peer Y."/>
            <person name="Esteves A.C."/>
            <person name="Alves A."/>
        </authorList>
    </citation>
    <scope>NUCLEOTIDE SEQUENCE</scope>
    <source>
        <strain evidence="4">MUM 19.33</strain>
    </source>
</reference>
<dbReference type="PROSITE" id="PS50048">
    <property type="entry name" value="ZN2_CY6_FUNGAL_2"/>
    <property type="match status" value="1"/>
</dbReference>
<dbReference type="InterPro" id="IPR050797">
    <property type="entry name" value="Carb_Metab_Trans_Reg"/>
</dbReference>
<evidence type="ECO:0000256" key="2">
    <source>
        <dbReference type="SAM" id="MobiDB-lite"/>
    </source>
</evidence>
<feature type="compositionally biased region" description="Basic and acidic residues" evidence="2">
    <location>
        <begin position="114"/>
        <end position="123"/>
    </location>
</feature>
<comment type="caution">
    <text evidence="4">The sequence shown here is derived from an EMBL/GenBank/DDBJ whole genome shotgun (WGS) entry which is preliminary data.</text>
</comment>
<reference evidence="4" key="2">
    <citation type="submission" date="2022-07" db="EMBL/GenBank/DDBJ databases">
        <authorList>
            <person name="Goncalves M.F.M."/>
            <person name="Hilario S."/>
            <person name="Van De Peer Y."/>
            <person name="Esteves A.C."/>
            <person name="Alves A."/>
        </authorList>
    </citation>
    <scope>NUCLEOTIDE SEQUENCE</scope>
    <source>
        <strain evidence="4">MUM 19.33</strain>
    </source>
</reference>
<dbReference type="PROSITE" id="PS00463">
    <property type="entry name" value="ZN2_CY6_FUNGAL_1"/>
    <property type="match status" value="1"/>
</dbReference>
<dbReference type="GO" id="GO:0008270">
    <property type="term" value="F:zinc ion binding"/>
    <property type="evidence" value="ECO:0007669"/>
    <property type="project" value="InterPro"/>
</dbReference>
<dbReference type="EMBL" id="JAGIXG020000079">
    <property type="protein sequence ID" value="KAI6778172.1"/>
    <property type="molecule type" value="Genomic_DNA"/>
</dbReference>
<feature type="domain" description="Zn(2)-C6 fungal-type" evidence="3">
    <location>
        <begin position="61"/>
        <end position="93"/>
    </location>
</feature>
<keyword evidence="5" id="KW-1185">Reference proteome</keyword>
<feature type="region of interest" description="Disordered" evidence="2">
    <location>
        <begin position="102"/>
        <end position="123"/>
    </location>
</feature>
<dbReference type="AlphaFoldDB" id="A0A9Q0B8W8"/>
<feature type="compositionally biased region" description="Polar residues" evidence="2">
    <location>
        <begin position="30"/>
        <end position="48"/>
    </location>
</feature>
<dbReference type="CDD" id="cd00067">
    <property type="entry name" value="GAL4"/>
    <property type="match status" value="1"/>
</dbReference>
<dbReference type="RefSeq" id="XP_051359028.1">
    <property type="nucleotide sequence ID" value="XM_051510021.1"/>
</dbReference>
<keyword evidence="1" id="KW-0539">Nucleus</keyword>
<feature type="region of interest" description="Disordered" evidence="2">
    <location>
        <begin position="1"/>
        <end position="60"/>
    </location>
</feature>
<organism evidence="4 5">
    <name type="scientific">Emericellopsis cladophorae</name>
    <dbReference type="NCBI Taxonomy" id="2686198"/>
    <lineage>
        <taxon>Eukaryota</taxon>
        <taxon>Fungi</taxon>
        <taxon>Dikarya</taxon>
        <taxon>Ascomycota</taxon>
        <taxon>Pezizomycotina</taxon>
        <taxon>Sordariomycetes</taxon>
        <taxon>Hypocreomycetidae</taxon>
        <taxon>Hypocreales</taxon>
        <taxon>Bionectriaceae</taxon>
        <taxon>Emericellopsis</taxon>
    </lineage>
</organism>
<gene>
    <name evidence="4" type="ORF">J7T54_002707</name>
</gene>
<evidence type="ECO:0000256" key="1">
    <source>
        <dbReference type="ARBA" id="ARBA00023242"/>
    </source>
</evidence>
<name>A0A9Q0B8W8_9HYPO</name>
<proteinExistence type="predicted"/>
<evidence type="ECO:0000313" key="5">
    <source>
        <dbReference type="Proteomes" id="UP001055219"/>
    </source>
</evidence>
<protein>
    <recommendedName>
        <fullName evidence="3">Zn(2)-C6 fungal-type domain-containing protein</fullName>
    </recommendedName>
</protein>
<dbReference type="Pfam" id="PF00172">
    <property type="entry name" value="Zn_clus"/>
    <property type="match status" value="1"/>
</dbReference>
<dbReference type="CDD" id="cd12148">
    <property type="entry name" value="fungal_TF_MHR"/>
    <property type="match status" value="1"/>
</dbReference>
<dbReference type="Proteomes" id="UP001055219">
    <property type="component" value="Unassembled WGS sequence"/>
</dbReference>
<dbReference type="InterPro" id="IPR036864">
    <property type="entry name" value="Zn2-C6_fun-type_DNA-bd_sf"/>
</dbReference>
<accession>A0A9Q0B8W8</accession>
<dbReference type="Gene3D" id="4.10.240.10">
    <property type="entry name" value="Zn(2)-C6 fungal-type DNA-binding domain"/>
    <property type="match status" value="1"/>
</dbReference>
<dbReference type="OrthoDB" id="2534600at2759"/>
<sequence length="487" mass="54596">MKSPSSTHLRRSPDPRLQSPGSDNLIPQILHQTSMSQLTPTSRASIDATSPAADAPRTKKACDLCRSRKVKCRVADNERICEGCRDLGVSCTHAHAPTPTKLDNGLAHHGSPATRERGVSPTGHEHAARSLKGILASLGPSHLILELLDDWFRFVHPLAPILHRQHLLHRLHSEESENDQVFAALVISVCAVTISTLRRKSFESYPGITFDKCIEIIEQGNLLQSQPISLDYCIAWYHIASAVEVDAGTGSYRSYRAIREAMTGVDWLLCYAGDEQPAPDKERLKRLYWLLFMWQVGSEIQGQPHLAFVPFNQKLEHLRPMNITDSQLYPDLTLSADTPSWPDDEIHFIPGLNSLIDVFLTWEQSKKDLTHKQPEETLQCAISRIQHILDNLPPDLRWTGGLTRFPQPVWGHKAQMPVFEVNGHSLVVKIRDIGAAYLSELSEESRGGVEYNERHAKVHQVLQALENLDFWPHPDADGPIASTVETE</sequence>
<evidence type="ECO:0000259" key="3">
    <source>
        <dbReference type="PROSITE" id="PS50048"/>
    </source>
</evidence>
<dbReference type="SUPFAM" id="SSF57701">
    <property type="entry name" value="Zn2/Cys6 DNA-binding domain"/>
    <property type="match status" value="1"/>
</dbReference>
<evidence type="ECO:0000313" key="4">
    <source>
        <dbReference type="EMBL" id="KAI6778172.1"/>
    </source>
</evidence>